<accession>A0ABW1CUG5</accession>
<evidence type="ECO:0000256" key="7">
    <source>
        <dbReference type="ARBA" id="ARBA00047364"/>
    </source>
</evidence>
<evidence type="ECO:0000256" key="1">
    <source>
        <dbReference type="ARBA" id="ARBA00022598"/>
    </source>
</evidence>
<dbReference type="InterPro" id="IPR015413">
    <property type="entry name" value="Methionyl/Leucyl_tRNA_Synth"/>
</dbReference>
<sequence>MRDDETGGLTVLVSPPPTPNGPLHVGHLSGPYVAADVAARAARARGERVLTVCGTDDHQNYVPAKARALGLDPDKVIADYGTRIAEVLKAIRVDHDVFTSPRGDHEYRRAVTGLLDELVEAGVVVTREHTLTVCGDCRATLHHAYVSGGCPGCGASMGGGTCEGCGGYASAADLVDPVCTVCGGPPVTVTGRRLTLPLEEHRERLTGIWSRAVIPARCRALLGRLLDEGLPDIPVCYPSDWGIEVRGGQRLDVWFEMGLAYLYAVGRAIDPRARTMAEYAAAWRSVSGLWVFLGLDNAFYYAVLFPAILSAAGVPDRAALGGLVTNEFYRLDGLKFSTSRNHAIWGHELLDGADPGLVRLFLSWDRPAPHASNFTSAAFEAFAARWRPVTESPPTGAHPSEAPPTGAHPSGSPPTGADLAGSPHSGAEVVRAGQALRPEHFDSALAVRCLLPAAERGDRGAGRLLGLITG</sequence>
<dbReference type="Gene3D" id="2.20.28.20">
    <property type="entry name" value="Methionyl-tRNA synthetase, Zn-domain"/>
    <property type="match status" value="1"/>
</dbReference>
<comment type="catalytic activity">
    <reaction evidence="7">
        <text>tRNA(Met) + L-methionine + ATP = L-methionyl-tRNA(Met) + AMP + diphosphate</text>
        <dbReference type="Rhea" id="RHEA:13481"/>
        <dbReference type="Rhea" id="RHEA-COMP:9667"/>
        <dbReference type="Rhea" id="RHEA-COMP:9698"/>
        <dbReference type="ChEBI" id="CHEBI:30616"/>
        <dbReference type="ChEBI" id="CHEBI:33019"/>
        <dbReference type="ChEBI" id="CHEBI:57844"/>
        <dbReference type="ChEBI" id="CHEBI:78442"/>
        <dbReference type="ChEBI" id="CHEBI:78530"/>
        <dbReference type="ChEBI" id="CHEBI:456215"/>
        <dbReference type="EC" id="6.1.1.10"/>
    </reaction>
</comment>
<dbReference type="RefSeq" id="WP_379517458.1">
    <property type="nucleotide sequence ID" value="NZ_JBHSPA010000031.1"/>
</dbReference>
<dbReference type="PANTHER" id="PTHR45765:SF1">
    <property type="entry name" value="METHIONINE--TRNA LIGASE, CYTOPLASMIC"/>
    <property type="match status" value="1"/>
</dbReference>
<gene>
    <name evidence="11" type="ORF">ACFPZ3_29190</name>
</gene>
<proteinExistence type="inferred from homology"/>
<dbReference type="InterPro" id="IPR029038">
    <property type="entry name" value="MetRS_Zn"/>
</dbReference>
<evidence type="ECO:0000313" key="11">
    <source>
        <dbReference type="EMBL" id="MFC5827958.1"/>
    </source>
</evidence>
<feature type="region of interest" description="Disordered" evidence="9">
    <location>
        <begin position="1"/>
        <end position="20"/>
    </location>
</feature>
<dbReference type="PRINTS" id="PR01041">
    <property type="entry name" value="TRNASYNTHMET"/>
</dbReference>
<protein>
    <recommendedName>
        <fullName evidence="6">Methionyl-tRNA synthetase</fullName>
    </recommendedName>
</protein>
<name>A0ABW1CUG5_9ACTN</name>
<dbReference type="PANTHER" id="PTHR45765">
    <property type="entry name" value="METHIONINE--TRNA LIGASE"/>
    <property type="match status" value="1"/>
</dbReference>
<feature type="region of interest" description="Disordered" evidence="9">
    <location>
        <begin position="390"/>
        <end position="426"/>
    </location>
</feature>
<evidence type="ECO:0000259" key="10">
    <source>
        <dbReference type="Pfam" id="PF09334"/>
    </source>
</evidence>
<comment type="caution">
    <text evidence="11">The sequence shown here is derived from an EMBL/GenBank/DDBJ whole genome shotgun (WGS) entry which is preliminary data.</text>
</comment>
<evidence type="ECO:0000313" key="12">
    <source>
        <dbReference type="Proteomes" id="UP001596058"/>
    </source>
</evidence>
<dbReference type="InterPro" id="IPR033911">
    <property type="entry name" value="MetRS_core"/>
</dbReference>
<keyword evidence="3 8" id="KW-0067">ATP-binding</keyword>
<evidence type="ECO:0000256" key="2">
    <source>
        <dbReference type="ARBA" id="ARBA00022741"/>
    </source>
</evidence>
<dbReference type="EMBL" id="JBHSPA010000031">
    <property type="protein sequence ID" value="MFC5827958.1"/>
    <property type="molecule type" value="Genomic_DNA"/>
</dbReference>
<evidence type="ECO:0000256" key="8">
    <source>
        <dbReference type="RuleBase" id="RU363039"/>
    </source>
</evidence>
<keyword evidence="2 8" id="KW-0547">Nucleotide-binding</keyword>
<organism evidence="11 12">
    <name type="scientific">Nonomuraea insulae</name>
    <dbReference type="NCBI Taxonomy" id="1616787"/>
    <lineage>
        <taxon>Bacteria</taxon>
        <taxon>Bacillati</taxon>
        <taxon>Actinomycetota</taxon>
        <taxon>Actinomycetes</taxon>
        <taxon>Streptosporangiales</taxon>
        <taxon>Streptosporangiaceae</taxon>
        <taxon>Nonomuraea</taxon>
    </lineage>
</organism>
<dbReference type="Gene3D" id="3.40.50.620">
    <property type="entry name" value="HUPs"/>
    <property type="match status" value="1"/>
</dbReference>
<dbReference type="InterPro" id="IPR001412">
    <property type="entry name" value="aa-tRNA-synth_I_CS"/>
</dbReference>
<keyword evidence="1 8" id="KW-0436">Ligase</keyword>
<dbReference type="InterPro" id="IPR023458">
    <property type="entry name" value="Met-tRNA_ligase_1"/>
</dbReference>
<evidence type="ECO:0000256" key="9">
    <source>
        <dbReference type="SAM" id="MobiDB-lite"/>
    </source>
</evidence>
<comment type="similarity">
    <text evidence="8">Belongs to the class-I aminoacyl-tRNA synthetase family.</text>
</comment>
<dbReference type="Pfam" id="PF09334">
    <property type="entry name" value="tRNA-synt_1g"/>
    <property type="match status" value="1"/>
</dbReference>
<keyword evidence="4 8" id="KW-0648">Protein biosynthesis</keyword>
<evidence type="ECO:0000256" key="6">
    <source>
        <dbReference type="ARBA" id="ARBA00030904"/>
    </source>
</evidence>
<evidence type="ECO:0000256" key="3">
    <source>
        <dbReference type="ARBA" id="ARBA00022840"/>
    </source>
</evidence>
<dbReference type="SUPFAM" id="SSF52374">
    <property type="entry name" value="Nucleotidylyl transferase"/>
    <property type="match status" value="1"/>
</dbReference>
<keyword evidence="12" id="KW-1185">Reference proteome</keyword>
<dbReference type="InterPro" id="IPR014729">
    <property type="entry name" value="Rossmann-like_a/b/a_fold"/>
</dbReference>
<reference evidence="12" key="1">
    <citation type="journal article" date="2019" name="Int. J. Syst. Evol. Microbiol.">
        <title>The Global Catalogue of Microorganisms (GCM) 10K type strain sequencing project: providing services to taxonomists for standard genome sequencing and annotation.</title>
        <authorList>
            <consortium name="The Broad Institute Genomics Platform"/>
            <consortium name="The Broad Institute Genome Sequencing Center for Infectious Disease"/>
            <person name="Wu L."/>
            <person name="Ma J."/>
        </authorList>
    </citation>
    <scope>NUCLEOTIDE SEQUENCE [LARGE SCALE GENOMIC DNA]</scope>
    <source>
        <strain evidence="12">CCUG 53903</strain>
    </source>
</reference>
<feature type="domain" description="Methionyl/Leucyl tRNA synthetase" evidence="10">
    <location>
        <begin position="15"/>
        <end position="379"/>
    </location>
</feature>
<evidence type="ECO:0000256" key="4">
    <source>
        <dbReference type="ARBA" id="ARBA00022917"/>
    </source>
</evidence>
<dbReference type="Proteomes" id="UP001596058">
    <property type="component" value="Unassembled WGS sequence"/>
</dbReference>
<dbReference type="PROSITE" id="PS00178">
    <property type="entry name" value="AA_TRNA_LIGASE_I"/>
    <property type="match status" value="1"/>
</dbReference>
<keyword evidence="5 8" id="KW-0030">Aminoacyl-tRNA synthetase</keyword>
<evidence type="ECO:0000256" key="5">
    <source>
        <dbReference type="ARBA" id="ARBA00023146"/>
    </source>
</evidence>
<dbReference type="GO" id="GO:0016874">
    <property type="term" value="F:ligase activity"/>
    <property type="evidence" value="ECO:0007669"/>
    <property type="project" value="UniProtKB-KW"/>
</dbReference>